<dbReference type="RefSeq" id="WP_073059998.1">
    <property type="nucleotide sequence ID" value="NZ_FQWT01000001.1"/>
</dbReference>
<accession>A0A1M5K4W8</accession>
<reference evidence="2" key="1">
    <citation type="submission" date="2016-11" db="EMBL/GenBank/DDBJ databases">
        <authorList>
            <person name="Varghese N."/>
            <person name="Submissions S."/>
        </authorList>
    </citation>
    <scope>NUCLEOTIDE SEQUENCE [LARGE SCALE GENOMIC DNA]</scope>
    <source>
        <strain evidence="2">DSM 19055</strain>
    </source>
</reference>
<dbReference type="STRING" id="421058.SAMN05421866_0572"/>
<evidence type="ECO:0000313" key="2">
    <source>
        <dbReference type="Proteomes" id="UP000184047"/>
    </source>
</evidence>
<dbReference type="Proteomes" id="UP000184047">
    <property type="component" value="Unassembled WGS sequence"/>
</dbReference>
<proteinExistence type="predicted"/>
<protein>
    <submittedName>
        <fullName evidence="1">Uncharacterized protein</fullName>
    </submittedName>
</protein>
<name>A0A1M5K4W8_9FLAO</name>
<dbReference type="EMBL" id="FQWT01000001">
    <property type="protein sequence ID" value="SHG47826.1"/>
    <property type="molecule type" value="Genomic_DNA"/>
</dbReference>
<sequence length="62" mass="7209">MKKITTKFKNKKLPLPYWNIQKELSDKKLGDIPAMMYSNSDLYQTRGYVVEGSRIVISKIIS</sequence>
<organism evidence="1 2">
    <name type="scientific">Chryseobacterium oranimense</name>
    <dbReference type="NCBI Taxonomy" id="421058"/>
    <lineage>
        <taxon>Bacteria</taxon>
        <taxon>Pseudomonadati</taxon>
        <taxon>Bacteroidota</taxon>
        <taxon>Flavobacteriia</taxon>
        <taxon>Flavobacteriales</taxon>
        <taxon>Weeksellaceae</taxon>
        <taxon>Chryseobacterium group</taxon>
        <taxon>Chryseobacterium</taxon>
    </lineage>
</organism>
<gene>
    <name evidence="1" type="ORF">SAMN05421866_0572</name>
</gene>
<evidence type="ECO:0000313" key="1">
    <source>
        <dbReference type="EMBL" id="SHG47826.1"/>
    </source>
</evidence>
<dbReference type="OrthoDB" id="1269702at2"/>
<keyword evidence="2" id="KW-1185">Reference proteome</keyword>
<dbReference type="AlphaFoldDB" id="A0A1M5K4W8"/>